<dbReference type="Gene3D" id="3.40.50.1110">
    <property type="entry name" value="SGNH hydrolase"/>
    <property type="match status" value="1"/>
</dbReference>
<organism evidence="2 3">
    <name type="scientific">Penicillium hetheringtonii</name>
    <dbReference type="NCBI Taxonomy" id="911720"/>
    <lineage>
        <taxon>Eukaryota</taxon>
        <taxon>Fungi</taxon>
        <taxon>Dikarya</taxon>
        <taxon>Ascomycota</taxon>
        <taxon>Pezizomycotina</taxon>
        <taxon>Eurotiomycetes</taxon>
        <taxon>Eurotiomycetidae</taxon>
        <taxon>Eurotiales</taxon>
        <taxon>Aspergillaceae</taxon>
        <taxon>Penicillium</taxon>
    </lineage>
</organism>
<dbReference type="InterPro" id="IPR013830">
    <property type="entry name" value="SGNH_hydro"/>
</dbReference>
<name>A0AAD6E5I0_9EURO</name>
<dbReference type="Proteomes" id="UP001216150">
    <property type="component" value="Unassembled WGS sequence"/>
</dbReference>
<dbReference type="GO" id="GO:0004622">
    <property type="term" value="F:phosphatidylcholine lysophospholipase activity"/>
    <property type="evidence" value="ECO:0007669"/>
    <property type="project" value="TreeGrafter"/>
</dbReference>
<evidence type="ECO:0000313" key="2">
    <source>
        <dbReference type="EMBL" id="KAJ5600851.1"/>
    </source>
</evidence>
<feature type="domain" description="SGNH hydrolase-type esterase" evidence="1">
    <location>
        <begin position="53"/>
        <end position="230"/>
    </location>
</feature>
<dbReference type="InterPro" id="IPR036514">
    <property type="entry name" value="SGNH_hydro_sf"/>
</dbReference>
<proteinExistence type="predicted"/>
<dbReference type="EMBL" id="JAQJAC010000001">
    <property type="protein sequence ID" value="KAJ5600851.1"/>
    <property type="molecule type" value="Genomic_DNA"/>
</dbReference>
<dbReference type="AlphaFoldDB" id="A0AAD6E5I0"/>
<dbReference type="PANTHER" id="PTHR30383:SF5">
    <property type="entry name" value="SGNH HYDROLASE-TYPE ESTERASE DOMAIN-CONTAINING PROTEIN"/>
    <property type="match status" value="1"/>
</dbReference>
<reference evidence="2 3" key="1">
    <citation type="journal article" date="2023" name="IMA Fungus">
        <title>Comparative genomic study of the Penicillium genus elucidates a diverse pangenome and 15 lateral gene transfer events.</title>
        <authorList>
            <person name="Petersen C."/>
            <person name="Sorensen T."/>
            <person name="Nielsen M.R."/>
            <person name="Sondergaard T.E."/>
            <person name="Sorensen J.L."/>
            <person name="Fitzpatrick D.A."/>
            <person name="Frisvad J.C."/>
            <person name="Nielsen K.L."/>
        </authorList>
    </citation>
    <scope>NUCLEOTIDE SEQUENCE [LARGE SCALE GENOMIC DNA]</scope>
    <source>
        <strain evidence="2 3">IBT 29057</strain>
    </source>
</reference>
<protein>
    <recommendedName>
        <fullName evidence="1">SGNH hydrolase-type esterase domain-containing protein</fullName>
    </recommendedName>
</protein>
<accession>A0AAD6E5I0</accession>
<dbReference type="CDD" id="cd01833">
    <property type="entry name" value="XynB_like"/>
    <property type="match status" value="1"/>
</dbReference>
<dbReference type="SUPFAM" id="SSF52266">
    <property type="entry name" value="SGNH hydrolase"/>
    <property type="match status" value="1"/>
</dbReference>
<evidence type="ECO:0000313" key="3">
    <source>
        <dbReference type="Proteomes" id="UP001216150"/>
    </source>
</evidence>
<evidence type="ECO:0000259" key="1">
    <source>
        <dbReference type="Pfam" id="PF13472"/>
    </source>
</evidence>
<gene>
    <name evidence="2" type="ORF">N7450_001918</name>
</gene>
<sequence>MRRGIWNSVIFQNLNSHDTLSTASHDPVGDSVHLIRDTSSHSSRWIAKSSHNALGDSITKGNGSPDDNGYRGKLRAKLISAQKGTNASTDMIGSLRNGDMRDNDHEGHSGKLLADIREYLELSLPAKPNVVLVHAGTNNMDLEKDLDKADTLIESIVDRLIEGSPGVTVLVAPVIWANDSRMQVNTDVFNMELGVIINRKQQDGQHVLPVPIEITLADLSDKKHPNGAGYSKMAAAWHDAIIEASSKGWIQPPVEVDPGKLLGMGLGYGNAS</sequence>
<dbReference type="InterPro" id="IPR051532">
    <property type="entry name" value="Ester_Hydrolysis_Enzymes"/>
</dbReference>
<comment type="caution">
    <text evidence="2">The sequence shown here is derived from an EMBL/GenBank/DDBJ whole genome shotgun (WGS) entry which is preliminary data.</text>
</comment>
<dbReference type="Pfam" id="PF13472">
    <property type="entry name" value="Lipase_GDSL_2"/>
    <property type="match status" value="1"/>
</dbReference>
<keyword evidence="3" id="KW-1185">Reference proteome</keyword>
<dbReference type="PANTHER" id="PTHR30383">
    <property type="entry name" value="THIOESTERASE 1/PROTEASE 1/LYSOPHOSPHOLIPASE L1"/>
    <property type="match status" value="1"/>
</dbReference>